<dbReference type="InterPro" id="IPR037066">
    <property type="entry name" value="Plug_dom_sf"/>
</dbReference>
<dbReference type="GO" id="GO:0044718">
    <property type="term" value="P:siderophore transmembrane transport"/>
    <property type="evidence" value="ECO:0007669"/>
    <property type="project" value="TreeGrafter"/>
</dbReference>
<accession>A0A484WQW7</accession>
<comment type="subcellular location">
    <subcellularLocation>
        <location evidence="2">Cell outer membrane</location>
        <topology evidence="2">Multi-pass membrane protein</topology>
    </subcellularLocation>
</comment>
<keyword evidence="2" id="KW-0998">Cell outer membrane</keyword>
<dbReference type="GO" id="GO:0009279">
    <property type="term" value="C:cell outer membrane"/>
    <property type="evidence" value="ECO:0007669"/>
    <property type="project" value="UniProtKB-SubCell"/>
</dbReference>
<protein>
    <submittedName>
        <fullName evidence="5">Outer membrane receptor</fullName>
    </submittedName>
</protein>
<keyword evidence="2" id="KW-1134">Transmembrane beta strand</keyword>
<dbReference type="AlphaFoldDB" id="A0A484WQW7"/>
<gene>
    <name evidence="5" type="primary">prrA_1</name>
    <name evidence="5" type="ORF">NCTC9001_00818</name>
</gene>
<keyword evidence="2" id="KW-0813">Transport</keyword>
<dbReference type="Proteomes" id="UP000372890">
    <property type="component" value="Unassembled WGS sequence"/>
</dbReference>
<keyword evidence="2" id="KW-0472">Membrane</keyword>
<evidence type="ECO:0000256" key="2">
    <source>
        <dbReference type="PROSITE-ProRule" id="PRU01360"/>
    </source>
</evidence>
<dbReference type="Gene3D" id="2.170.130.10">
    <property type="entry name" value="TonB-dependent receptor, plug domain"/>
    <property type="match status" value="1"/>
</dbReference>
<keyword evidence="1 3" id="KW-0732">Signal</keyword>
<feature type="chain" id="PRO_5019820246" evidence="3">
    <location>
        <begin position="23"/>
        <end position="212"/>
    </location>
</feature>
<reference evidence="5 6" key="1">
    <citation type="submission" date="2019-03" db="EMBL/GenBank/DDBJ databases">
        <authorList>
            <consortium name="Pathogen Informatics"/>
        </authorList>
    </citation>
    <scope>NUCLEOTIDE SEQUENCE [LARGE SCALE GENOMIC DNA]</scope>
    <source>
        <strain evidence="5 6">NCTC9001</strain>
    </source>
</reference>
<dbReference type="PANTHER" id="PTHR30069">
    <property type="entry name" value="TONB-DEPENDENT OUTER MEMBRANE RECEPTOR"/>
    <property type="match status" value="1"/>
</dbReference>
<dbReference type="GO" id="GO:0015344">
    <property type="term" value="F:siderophore uptake transmembrane transporter activity"/>
    <property type="evidence" value="ECO:0007669"/>
    <property type="project" value="TreeGrafter"/>
</dbReference>
<evidence type="ECO:0000313" key="6">
    <source>
        <dbReference type="Proteomes" id="UP000372890"/>
    </source>
</evidence>
<dbReference type="PROSITE" id="PS52016">
    <property type="entry name" value="TONB_DEPENDENT_REC_3"/>
    <property type="match status" value="1"/>
</dbReference>
<feature type="domain" description="TonB-dependent receptor plug" evidence="4">
    <location>
        <begin position="39"/>
        <end position="139"/>
    </location>
</feature>
<evidence type="ECO:0000256" key="1">
    <source>
        <dbReference type="ARBA" id="ARBA00022729"/>
    </source>
</evidence>
<evidence type="ECO:0000256" key="3">
    <source>
        <dbReference type="SAM" id="SignalP"/>
    </source>
</evidence>
<evidence type="ECO:0000313" key="5">
    <source>
        <dbReference type="EMBL" id="VFS13097.1"/>
    </source>
</evidence>
<dbReference type="PANTHER" id="PTHR30069:SF29">
    <property type="entry name" value="HEMOGLOBIN AND HEMOGLOBIN-HAPTOGLOBIN-BINDING PROTEIN 1-RELATED"/>
    <property type="match status" value="1"/>
</dbReference>
<keyword evidence="2" id="KW-0812">Transmembrane</keyword>
<dbReference type="SUPFAM" id="SSF56935">
    <property type="entry name" value="Porins"/>
    <property type="match status" value="1"/>
</dbReference>
<dbReference type="InterPro" id="IPR039426">
    <property type="entry name" value="TonB-dep_rcpt-like"/>
</dbReference>
<keyword evidence="5" id="KW-0675">Receptor</keyword>
<dbReference type="InterPro" id="IPR012910">
    <property type="entry name" value="Plug_dom"/>
</dbReference>
<sequence>MRLKKRYLCTVLTLAFTQQAVAAQESDTLTVWSSPVSSTTTTVLDQPTMKALDKQNVAQALSVVPGVVLQKSGSRNEEQVKVRGFDSRQVPVYFDGVPIYVPYDGNLDLARILTNNLGAVEVSKGYSSLLQGPNQMGGAINITTQKPTKPLEASLGYRQGWSRSQDNAYDMHASFAASSDLGYLQVSGSQLKQDFLGLPHGVIMILQANTAR</sequence>
<evidence type="ECO:0000259" key="4">
    <source>
        <dbReference type="Pfam" id="PF07715"/>
    </source>
</evidence>
<dbReference type="Pfam" id="PF07715">
    <property type="entry name" value="Plug"/>
    <property type="match status" value="1"/>
</dbReference>
<feature type="signal peptide" evidence="3">
    <location>
        <begin position="1"/>
        <end position="22"/>
    </location>
</feature>
<dbReference type="EMBL" id="CAADIS010000003">
    <property type="protein sequence ID" value="VFS13097.1"/>
    <property type="molecule type" value="Genomic_DNA"/>
</dbReference>
<name>A0A484WQW7_ECOLX</name>
<organism evidence="5 6">
    <name type="scientific">Escherichia coli</name>
    <dbReference type="NCBI Taxonomy" id="562"/>
    <lineage>
        <taxon>Bacteria</taxon>
        <taxon>Pseudomonadati</taxon>
        <taxon>Pseudomonadota</taxon>
        <taxon>Gammaproteobacteria</taxon>
        <taxon>Enterobacterales</taxon>
        <taxon>Enterobacteriaceae</taxon>
        <taxon>Escherichia</taxon>
    </lineage>
</organism>
<proteinExistence type="inferred from homology"/>
<comment type="similarity">
    <text evidence="2">Belongs to the TonB-dependent receptor family.</text>
</comment>